<dbReference type="SUPFAM" id="SSF82607">
    <property type="entry name" value="YbaB-like"/>
    <property type="match status" value="1"/>
</dbReference>
<reference evidence="3" key="1">
    <citation type="submission" date="2017-09" db="EMBL/GenBank/DDBJ databases">
        <title>Depth-based differentiation of microbial function through sediment-hosted aquifers and enrichment of novel symbionts in the deep terrestrial subsurface.</title>
        <authorList>
            <person name="Probst A.J."/>
            <person name="Ladd B."/>
            <person name="Jarett J.K."/>
            <person name="Geller-Mcgrath D.E."/>
            <person name="Sieber C.M.K."/>
            <person name="Emerson J.B."/>
            <person name="Anantharaman K."/>
            <person name="Thomas B.C."/>
            <person name="Malmstrom R."/>
            <person name="Stieglmeier M."/>
            <person name="Klingl A."/>
            <person name="Woyke T."/>
            <person name="Ryan C.M."/>
            <person name="Banfield J.F."/>
        </authorList>
    </citation>
    <scope>NUCLEOTIDE SEQUENCE [LARGE SCALE GENOMIC DNA]</scope>
</reference>
<dbReference type="Proteomes" id="UP000231263">
    <property type="component" value="Unassembled WGS sequence"/>
</dbReference>
<proteinExistence type="predicted"/>
<evidence type="ECO:0000313" key="3">
    <source>
        <dbReference type="Proteomes" id="UP000231263"/>
    </source>
</evidence>
<dbReference type="GO" id="GO:0003677">
    <property type="term" value="F:DNA binding"/>
    <property type="evidence" value="ECO:0007669"/>
    <property type="project" value="InterPro"/>
</dbReference>
<protein>
    <recommendedName>
        <fullName evidence="4">Nucleoid-associated protein</fullName>
    </recommendedName>
</protein>
<keyword evidence="1" id="KW-0175">Coiled coil</keyword>
<evidence type="ECO:0000313" key="2">
    <source>
        <dbReference type="EMBL" id="PJA45996.1"/>
    </source>
</evidence>
<dbReference type="AlphaFoldDB" id="A0A2M7XE46"/>
<comment type="caution">
    <text evidence="2">The sequence shown here is derived from an EMBL/GenBank/DDBJ whole genome shotgun (WGS) entry which is preliminary data.</text>
</comment>
<dbReference type="EMBL" id="PFWT01000019">
    <property type="protein sequence ID" value="PJA45996.1"/>
    <property type="molecule type" value="Genomic_DNA"/>
</dbReference>
<dbReference type="Gene3D" id="3.30.1310.10">
    <property type="entry name" value="Nucleoid-associated protein YbaB-like domain"/>
    <property type="match status" value="1"/>
</dbReference>
<name>A0A2M7XE46_9BACT</name>
<dbReference type="Pfam" id="PF02575">
    <property type="entry name" value="YbaB_DNA_bd"/>
    <property type="match status" value="1"/>
</dbReference>
<evidence type="ECO:0000256" key="1">
    <source>
        <dbReference type="SAM" id="Coils"/>
    </source>
</evidence>
<sequence>MFNKLKQIKDLRNQAKTMQAQLAEIVVVGKGNGGKIMVTLDGNQVVQGVKVEEGQSTSEIENGFKNAMQDATKQLQREMAMKMKDLGGLEAFKEMLG</sequence>
<evidence type="ECO:0008006" key="4">
    <source>
        <dbReference type="Google" id="ProtNLM"/>
    </source>
</evidence>
<gene>
    <name evidence="2" type="ORF">CO173_03925</name>
</gene>
<organism evidence="2 3">
    <name type="scientific">Candidatus Uhrbacteria bacterium CG_4_9_14_3_um_filter_41_35</name>
    <dbReference type="NCBI Taxonomy" id="1975034"/>
    <lineage>
        <taxon>Bacteria</taxon>
        <taxon>Candidatus Uhriibacteriota</taxon>
    </lineage>
</organism>
<accession>A0A2M7XE46</accession>
<dbReference type="InterPro" id="IPR004401">
    <property type="entry name" value="YbaB/EbfC"/>
</dbReference>
<dbReference type="InterPro" id="IPR036894">
    <property type="entry name" value="YbaB-like_sf"/>
</dbReference>
<feature type="coiled-coil region" evidence="1">
    <location>
        <begin position="1"/>
        <end position="28"/>
    </location>
</feature>